<dbReference type="Gene3D" id="3.55.50.10">
    <property type="entry name" value="Baseplate protein-like domains"/>
    <property type="match status" value="1"/>
</dbReference>
<evidence type="ECO:0000256" key="1">
    <source>
        <dbReference type="SAM" id="MobiDB-lite"/>
    </source>
</evidence>
<dbReference type="eggNOG" id="COG3500">
    <property type="taxonomic scope" value="Bacteria"/>
</dbReference>
<dbReference type="SUPFAM" id="SSF69279">
    <property type="entry name" value="Phage tail proteins"/>
    <property type="match status" value="1"/>
</dbReference>
<evidence type="ECO:0000313" key="2">
    <source>
        <dbReference type="EMBL" id="AEE26290.1"/>
    </source>
</evidence>
<dbReference type="EMBL" id="CP002558">
    <property type="protein sequence ID" value="AEE26290.1"/>
    <property type="molecule type" value="Genomic_DNA"/>
</dbReference>
<dbReference type="Pfam" id="PF05954">
    <property type="entry name" value="Phage_GPD"/>
    <property type="match status" value="1"/>
</dbReference>
<reference evidence="3" key="1">
    <citation type="journal article" date="2011" name="Appl. Environ. Microbiol.">
        <title>Common ancestry and novel genetic traits of Francisella novicida-like isolates from North America and Australia as revealed by comparative genomic analyses.</title>
        <authorList>
            <person name="Siddaramappa S."/>
            <person name="Challacombe J.F."/>
            <person name="Petersen J.M."/>
            <person name="Pillai S."/>
            <person name="Hogg G."/>
            <person name="Kuske C.R."/>
        </authorList>
    </citation>
    <scope>NUCLEOTIDE SEQUENCE [LARGE SCALE GENOMIC DNA]</scope>
    <source>
        <strain evidence="3">3523</strain>
    </source>
</reference>
<dbReference type="KEGG" id="fcn:FN3523_0987"/>
<accession>F4BFP6</accession>
<dbReference type="RefSeq" id="WP_014548288.1">
    <property type="nucleotide sequence ID" value="NC_017449.1"/>
</dbReference>
<dbReference type="Proteomes" id="UP000008303">
    <property type="component" value="Chromosome"/>
</dbReference>
<dbReference type="AlphaFoldDB" id="F4BFP6"/>
<organism evidence="2 3">
    <name type="scientific">Francisella hispaniensis</name>
    <dbReference type="NCBI Taxonomy" id="622488"/>
    <lineage>
        <taxon>Bacteria</taxon>
        <taxon>Pseudomonadati</taxon>
        <taxon>Pseudomonadota</taxon>
        <taxon>Gammaproteobacteria</taxon>
        <taxon>Thiotrichales</taxon>
        <taxon>Francisellaceae</taxon>
        <taxon>Francisella</taxon>
    </lineage>
</organism>
<evidence type="ECO:0000313" key="3">
    <source>
        <dbReference type="Proteomes" id="UP000008303"/>
    </source>
</evidence>
<dbReference type="PATRIC" id="fig|676032.3.peg.993"/>
<proteinExistence type="predicted"/>
<feature type="region of interest" description="Disordered" evidence="1">
    <location>
        <begin position="338"/>
        <end position="375"/>
    </location>
</feature>
<feature type="compositionally biased region" description="Low complexity" evidence="1">
    <location>
        <begin position="338"/>
        <end position="366"/>
    </location>
</feature>
<gene>
    <name evidence="2" type="ordered locus">FN3523_0987</name>
</gene>
<sequence length="408" mass="44974">MVTDFQVLANDVDITKKIKSLGSYSINITDNIGDEADSFSMRISDANSELVFPQNNTKLQVYVGYKDNLHDFGYFYITDVNYSYSKGQGAYIDVVASSVPFTETDVYKSMQTSYERSFSNTTVAAVVNTIAQEHNLTADINPNIAAKVVNSISQHNESNIGFLYRFIREYGGVLKPTHSRLLVLADDKGTNVSGATLDTVSIDISDCNNITYNSKKSAKYNSVQADFQSTDTAKIKTVTVGSGEPVLKLSYIYESEELAKTAASKVLNKSNLNNDTLNLDMTGNPELIAGAPISIAGLREDIPQNWYISTANHSISKTGYSTSLQLTIRSQSTVSVASTTVDTDTTNNDTPNNKNQNTNNAQQDNPRAGTITTNLSPTELKTINDMVQLWNDYGDWLQDWIENFPNLY</sequence>
<protein>
    <submittedName>
        <fullName evidence="2">Phage-related tail protein</fullName>
    </submittedName>
</protein>
<dbReference type="HOGENOM" id="CLU_037957_2_1_6"/>
<name>F4BFP6_9GAMM</name>